<dbReference type="EMBL" id="SLXV01000018">
    <property type="protein sequence ID" value="TCP68289.1"/>
    <property type="molecule type" value="Genomic_DNA"/>
</dbReference>
<sequence>MKQLIKTIGPFLEIFLISYFMGFAYGNAVAVMSIIFLCIISYFIRPFIIPLAWGVAAFTVIWASDQFSLLDALIFAVLVGGFRYLLMRFKIWS</sequence>
<gene>
    <name evidence="2" type="ORF">EDD57_11827</name>
</gene>
<evidence type="ECO:0000256" key="1">
    <source>
        <dbReference type="SAM" id="Phobius"/>
    </source>
</evidence>
<comment type="caution">
    <text evidence="2">The sequence shown here is derived from an EMBL/GenBank/DDBJ whole genome shotgun (WGS) entry which is preliminary data.</text>
</comment>
<dbReference type="RefSeq" id="WP_131848831.1">
    <property type="nucleotide sequence ID" value="NZ_SLXV01000018.1"/>
</dbReference>
<dbReference type="AlphaFoldDB" id="A0A4R2RYX4"/>
<name>A0A4R2RYX4_9BACL</name>
<protein>
    <submittedName>
        <fullName evidence="2">Uncharacterized protein</fullName>
    </submittedName>
</protein>
<evidence type="ECO:0000313" key="2">
    <source>
        <dbReference type="EMBL" id="TCP68289.1"/>
    </source>
</evidence>
<accession>A0A4R2RYX4</accession>
<dbReference type="OrthoDB" id="2989203at2"/>
<feature type="transmembrane region" description="Helical" evidence="1">
    <location>
        <begin position="69"/>
        <end position="86"/>
    </location>
</feature>
<feature type="transmembrane region" description="Helical" evidence="1">
    <location>
        <begin position="47"/>
        <end position="63"/>
    </location>
</feature>
<organism evidence="2 3">
    <name type="scientific">Baia soyae</name>
    <dbReference type="NCBI Taxonomy" id="1544746"/>
    <lineage>
        <taxon>Bacteria</taxon>
        <taxon>Bacillati</taxon>
        <taxon>Bacillota</taxon>
        <taxon>Bacilli</taxon>
        <taxon>Bacillales</taxon>
        <taxon>Thermoactinomycetaceae</taxon>
        <taxon>Baia</taxon>
    </lineage>
</organism>
<keyword evidence="1" id="KW-0812">Transmembrane</keyword>
<keyword evidence="1" id="KW-0472">Membrane</keyword>
<dbReference type="Proteomes" id="UP000294746">
    <property type="component" value="Unassembled WGS sequence"/>
</dbReference>
<keyword evidence="3" id="KW-1185">Reference proteome</keyword>
<feature type="transmembrane region" description="Helical" evidence="1">
    <location>
        <begin position="16"/>
        <end position="40"/>
    </location>
</feature>
<reference evidence="2 3" key="1">
    <citation type="submission" date="2019-03" db="EMBL/GenBank/DDBJ databases">
        <title>Genomic Encyclopedia of Type Strains, Phase IV (KMG-IV): sequencing the most valuable type-strain genomes for metagenomic binning, comparative biology and taxonomic classification.</title>
        <authorList>
            <person name="Goeker M."/>
        </authorList>
    </citation>
    <scope>NUCLEOTIDE SEQUENCE [LARGE SCALE GENOMIC DNA]</scope>
    <source>
        <strain evidence="2 3">DSM 46831</strain>
    </source>
</reference>
<evidence type="ECO:0000313" key="3">
    <source>
        <dbReference type="Proteomes" id="UP000294746"/>
    </source>
</evidence>
<proteinExistence type="predicted"/>
<keyword evidence="1" id="KW-1133">Transmembrane helix</keyword>